<accession>A0ABT2MU49</accession>
<reference evidence="2 3" key="1">
    <citation type="journal article" date="2022" name="Front. Microbiol.">
        <title>High genomic differentiation and limited gene flow indicate recent cryptic speciation within the genus Laspinema (cyanobacteria).</title>
        <authorList>
            <person name="Stanojkovic A."/>
            <person name="Skoupy S."/>
            <person name="Skaloud P."/>
            <person name="Dvorak P."/>
        </authorList>
    </citation>
    <scope>NUCLEOTIDE SEQUENCE [LARGE SCALE GENOMIC DNA]</scope>
    <source>
        <strain evidence="2 3">D2a</strain>
    </source>
</reference>
<evidence type="ECO:0000313" key="2">
    <source>
        <dbReference type="EMBL" id="MCT7968269.1"/>
    </source>
</evidence>
<sequence>MAQTTEGINPSPLDYGNLPANVVEEAEAVVSRIRDRIKTGTIQQIENGCDLLETKQRLGKVLFKVWVDRYFDGSEYLAGNLIKAAELVQRIPHRIDQMAGWSISALAALSGGSDRLAEKILTSGDRPSATMIRQRVRTERTGKPAIARKPAPRKFSQEEVDQKIAEAIAKKDEELATLRIQLEKELQDRVQAEFRKARDAGLLEAKTEVTAAQELREELRAKNAELAAELQQKQAELEGIAQLHRENQLKDERIADLEAALEQSKQESWENTFNEEAAKVVNADLEKAYQPLVEKLDRMTQKVAQQEEELQRYRQGEGEVPAEEPSEAQETWAIASDFGQLAETLDLPGWSGRGYRASDGMLYTNLVSAISHFIQDFQGDSSSNSRHF</sequence>
<comment type="caution">
    <text evidence="2">The sequence shown here is derived from an EMBL/GenBank/DDBJ whole genome shotgun (WGS) entry which is preliminary data.</text>
</comment>
<evidence type="ECO:0000313" key="3">
    <source>
        <dbReference type="Proteomes" id="UP001525890"/>
    </source>
</evidence>
<dbReference type="Proteomes" id="UP001525890">
    <property type="component" value="Unassembled WGS sequence"/>
</dbReference>
<gene>
    <name evidence="2" type="ORF">NG799_18315</name>
</gene>
<evidence type="ECO:0008006" key="4">
    <source>
        <dbReference type="Google" id="ProtNLM"/>
    </source>
</evidence>
<dbReference type="EMBL" id="JAMXFF010000029">
    <property type="protein sequence ID" value="MCT7968269.1"/>
    <property type="molecule type" value="Genomic_DNA"/>
</dbReference>
<keyword evidence="1" id="KW-0175">Coiled coil</keyword>
<name>A0ABT2MU49_9CYAN</name>
<dbReference type="RefSeq" id="WP_368007802.1">
    <property type="nucleotide sequence ID" value="NZ_JAMXFF010000029.1"/>
</dbReference>
<evidence type="ECO:0000256" key="1">
    <source>
        <dbReference type="SAM" id="Coils"/>
    </source>
</evidence>
<feature type="coiled-coil region" evidence="1">
    <location>
        <begin position="168"/>
        <end position="316"/>
    </location>
</feature>
<protein>
    <recommendedName>
        <fullName evidence="4">Chromosome partition protein Smc</fullName>
    </recommendedName>
</protein>
<keyword evidence="3" id="KW-1185">Reference proteome</keyword>
<organism evidence="2 3">
    <name type="scientific">Laspinema palackyanum D2a</name>
    <dbReference type="NCBI Taxonomy" id="2953684"/>
    <lineage>
        <taxon>Bacteria</taxon>
        <taxon>Bacillati</taxon>
        <taxon>Cyanobacteriota</taxon>
        <taxon>Cyanophyceae</taxon>
        <taxon>Oscillatoriophycideae</taxon>
        <taxon>Oscillatoriales</taxon>
        <taxon>Laspinemataceae</taxon>
        <taxon>Laspinema</taxon>
        <taxon>Laspinema palackyanum</taxon>
    </lineage>
</organism>
<proteinExistence type="predicted"/>